<protein>
    <submittedName>
        <fullName evidence="1">Uncharacterized protein</fullName>
    </submittedName>
</protein>
<reference evidence="1 2" key="1">
    <citation type="submission" date="2020-05" db="EMBL/GenBank/DDBJ databases">
        <title>Mucilaginibacter mali sp. nov.</title>
        <authorList>
            <person name="Kim H.S."/>
            <person name="Lee K.C."/>
            <person name="Suh M.K."/>
            <person name="Kim J.-S."/>
            <person name="Han K.-I."/>
            <person name="Eom M.K."/>
            <person name="Shin Y.K."/>
            <person name="Lee J.-S."/>
        </authorList>
    </citation>
    <scope>NUCLEOTIDE SEQUENCE [LARGE SCALE GENOMIC DNA]</scope>
    <source>
        <strain evidence="1 2">G2-14</strain>
    </source>
</reference>
<accession>A0A7D4Q690</accession>
<dbReference type="RefSeq" id="WP_173413187.1">
    <property type="nucleotide sequence ID" value="NZ_CP054139.1"/>
</dbReference>
<keyword evidence="2" id="KW-1185">Reference proteome</keyword>
<evidence type="ECO:0000313" key="2">
    <source>
        <dbReference type="Proteomes" id="UP000505355"/>
    </source>
</evidence>
<dbReference type="Gene3D" id="1.10.132.80">
    <property type="match status" value="1"/>
</dbReference>
<name>A0A7D4Q690_9SPHI</name>
<evidence type="ECO:0000313" key="1">
    <source>
        <dbReference type="EMBL" id="QKJ28485.1"/>
    </source>
</evidence>
<dbReference type="EMBL" id="CP054139">
    <property type="protein sequence ID" value="QKJ28485.1"/>
    <property type="molecule type" value="Genomic_DNA"/>
</dbReference>
<dbReference type="KEGG" id="mmab:HQ865_01485"/>
<dbReference type="AlphaFoldDB" id="A0A7D4Q690"/>
<proteinExistence type="predicted"/>
<dbReference type="Proteomes" id="UP000505355">
    <property type="component" value="Chromosome"/>
</dbReference>
<gene>
    <name evidence="1" type="ORF">HQ865_01485</name>
</gene>
<sequence>MLLTDSRQAERLVDAYFRHIKGEFHIEYIPAKTSKTDETIRQKIWDREPEPPTITGLALHLGFSSLDDFEEYKNSGGDLAEALKRGRLRIEVEYEKRLHQQSPTGAIFALKILGWAERDIKSSTTMPCTLKVEIIYTSIATAAEEREVIL</sequence>
<organism evidence="1 2">
    <name type="scientific">Mucilaginibacter mali</name>
    <dbReference type="NCBI Taxonomy" id="2740462"/>
    <lineage>
        <taxon>Bacteria</taxon>
        <taxon>Pseudomonadati</taxon>
        <taxon>Bacteroidota</taxon>
        <taxon>Sphingobacteriia</taxon>
        <taxon>Sphingobacteriales</taxon>
        <taxon>Sphingobacteriaceae</taxon>
        <taxon>Mucilaginibacter</taxon>
    </lineage>
</organism>